<gene>
    <name evidence="1" type="ORF">H9816_01895</name>
</gene>
<protein>
    <submittedName>
        <fullName evidence="1">DUF2851 family protein</fullName>
    </submittedName>
</protein>
<proteinExistence type="predicted"/>
<organism evidence="1 2">
    <name type="scientific">Candidatus Tidjanibacter faecipullorum</name>
    <dbReference type="NCBI Taxonomy" id="2838766"/>
    <lineage>
        <taxon>Bacteria</taxon>
        <taxon>Pseudomonadati</taxon>
        <taxon>Bacteroidota</taxon>
        <taxon>Bacteroidia</taxon>
        <taxon>Bacteroidales</taxon>
        <taxon>Rikenellaceae</taxon>
        <taxon>Tidjanibacter</taxon>
    </lineage>
</organism>
<dbReference type="Proteomes" id="UP000824014">
    <property type="component" value="Unassembled WGS sequence"/>
</dbReference>
<dbReference type="EMBL" id="DXCC01000005">
    <property type="protein sequence ID" value="HIZ14656.1"/>
    <property type="molecule type" value="Genomic_DNA"/>
</dbReference>
<accession>A0A9D2IKX4</accession>
<dbReference type="AlphaFoldDB" id="A0A9D2IKX4"/>
<evidence type="ECO:0000313" key="1">
    <source>
        <dbReference type="EMBL" id="HIZ14656.1"/>
    </source>
</evidence>
<comment type="caution">
    <text evidence="1">The sequence shown here is derived from an EMBL/GenBank/DDBJ whole genome shotgun (WGS) entry which is preliminary data.</text>
</comment>
<dbReference type="Pfam" id="PF11013">
    <property type="entry name" value="DUF2851"/>
    <property type="match status" value="1"/>
</dbReference>
<reference evidence="1" key="1">
    <citation type="journal article" date="2021" name="PeerJ">
        <title>Extensive microbial diversity within the chicken gut microbiome revealed by metagenomics and culture.</title>
        <authorList>
            <person name="Gilroy R."/>
            <person name="Ravi A."/>
            <person name="Getino M."/>
            <person name="Pursley I."/>
            <person name="Horton D.L."/>
            <person name="Alikhan N.F."/>
            <person name="Baker D."/>
            <person name="Gharbi K."/>
            <person name="Hall N."/>
            <person name="Watson M."/>
            <person name="Adriaenssens E.M."/>
            <person name="Foster-Nyarko E."/>
            <person name="Jarju S."/>
            <person name="Secka A."/>
            <person name="Antonio M."/>
            <person name="Oren A."/>
            <person name="Chaudhuri R.R."/>
            <person name="La Ragione R."/>
            <person name="Hildebrand F."/>
            <person name="Pallen M.J."/>
        </authorList>
    </citation>
    <scope>NUCLEOTIDE SEQUENCE</scope>
    <source>
        <strain evidence="1">ChiHjej11B10-19426</strain>
    </source>
</reference>
<sequence length="415" mass="46414">MEQELDLLRLLWTRLAARKTALTLQDGRPCRIDYPGEEDPASGTFRAAELTIDGIRRRGDIWFGPELPADRTPYVVLQIVPAPAPSIYLRDGERLPQLVMPAAEEVRRAVASLQTGAAAYECGQWLGELPAARRIGLLDRLLVERLDRKCRDVMRLFDACGGDWSQTLYAMLFRALGGNRNREAYLDLASRATYPMVLRERSSMEQVEALLLGTSGLLEGCFFDDYIRRLNDHFRYLARKYDITPMYAGAWESSRIRAQNRPVTRIVQLAAVVAGCDFLFDRVVGAASREALHRLFDVPVSPYWTTHYVPDGTGNRCPHHIGPEKADLLIINAAVPVMFAFGSRTGKESIKASALELLASLPAENNAITRGWSGTGVPVRSALDSQALIQLRNEYCTPHRCAACRIGRSLIKNRR</sequence>
<reference evidence="1" key="2">
    <citation type="submission" date="2021-04" db="EMBL/GenBank/DDBJ databases">
        <authorList>
            <person name="Gilroy R."/>
        </authorList>
    </citation>
    <scope>NUCLEOTIDE SEQUENCE</scope>
    <source>
        <strain evidence="1">ChiHjej11B10-19426</strain>
    </source>
</reference>
<evidence type="ECO:0000313" key="2">
    <source>
        <dbReference type="Proteomes" id="UP000824014"/>
    </source>
</evidence>
<dbReference type="InterPro" id="IPR021272">
    <property type="entry name" value="DUF2851"/>
</dbReference>
<name>A0A9D2IKX4_9BACT</name>